<feature type="compositionally biased region" description="Low complexity" evidence="1">
    <location>
        <begin position="35"/>
        <end position="52"/>
    </location>
</feature>
<accession>A0A8S0X368</accession>
<feature type="compositionally biased region" description="Basic and acidic residues" evidence="1">
    <location>
        <begin position="372"/>
        <end position="384"/>
    </location>
</feature>
<dbReference type="AlphaFoldDB" id="A0A8S0X368"/>
<feature type="region of interest" description="Disordered" evidence="1">
    <location>
        <begin position="1"/>
        <end position="176"/>
    </location>
</feature>
<feature type="compositionally biased region" description="Polar residues" evidence="1">
    <location>
        <begin position="925"/>
        <end position="944"/>
    </location>
</feature>
<dbReference type="Gene3D" id="1.10.150.50">
    <property type="entry name" value="Transcription Factor, Ets-1"/>
    <property type="match status" value="1"/>
</dbReference>
<protein>
    <submittedName>
        <fullName evidence="3">Uncharacterized protein</fullName>
    </submittedName>
</protein>
<keyword evidence="4" id="KW-1185">Reference proteome</keyword>
<proteinExistence type="predicted"/>
<feature type="compositionally biased region" description="Basic and acidic residues" evidence="1">
    <location>
        <begin position="945"/>
        <end position="955"/>
    </location>
</feature>
<keyword evidence="2" id="KW-1133">Transmembrane helix</keyword>
<evidence type="ECO:0000313" key="4">
    <source>
        <dbReference type="Proteomes" id="UP000467700"/>
    </source>
</evidence>
<feature type="region of interest" description="Disordered" evidence="1">
    <location>
        <begin position="448"/>
        <end position="506"/>
    </location>
</feature>
<name>A0A8S0X368_CYCAE</name>
<feature type="compositionally biased region" description="Basic and acidic residues" evidence="1">
    <location>
        <begin position="302"/>
        <end position="324"/>
    </location>
</feature>
<evidence type="ECO:0000256" key="1">
    <source>
        <dbReference type="SAM" id="MobiDB-lite"/>
    </source>
</evidence>
<feature type="compositionally biased region" description="Polar residues" evidence="1">
    <location>
        <begin position="556"/>
        <end position="572"/>
    </location>
</feature>
<sequence length="1021" mass="111150">MTTVPSPSPMSPTLPFPSPIPKKERPNPHPYAIKTTSSGLLSRSNSTTSSTGVHHYVPTSPSPTQANHSPTKHYKPSRHRYSRSLTSDLPQPLPPPPNASNNPTGNASYGYGYTGSPSPSPTHMRRVGLGLGNTSEPEDDDETPRRKGQRAETLPSSTGPPQISPPANLDLPEDPKAWMPSQLSTYLASTLRAGNVDLPQPVAKDIAAFVRENRITGKAFMRLSENDLVQYGINQLWRNTLLASSRSLRQSTLRGRIWGFGNTPDSQTQPDEDPGNLSSSSTSSDVRRTRSRHSSSASESGGRVRDMVESLEKTTQLEEEERSRSTSPTKMHQRDRRPSNASASPSKHSRPLPQRGNVSDLFGMLDNPIARTESDAAVEEKEGDSTITGVAKKNMNGREPRMLPFPPTHPGGAYPYPQAITALTPSHTGAGYALPMSPQQTGYGASDYELGFRSPTHQQHRSPHGHPDPNTQVYVVRHNPSPSRQVEGEVKPASGRRSHGKRLLPYPPVVGQAELHHPRPRRLVGVAQVDTGYESADEESGAGGTTTGTEGYDTALESQASQSDSGRSTGTVQHGDEEEEKTVEELLRTGQDAAPTPISGVEAWEMELGETVKRIGGEGGNGAAKKGTSRDVGPGSVAEIGRKAGRAAGAGGTMATRGKEKDNGTRRAGILGLFEPPPVEGEEETKVNQQDGINERSVALDTREEKLVEREVAVGKREDTVRQLEETINVRRSELEQHESALLTKEHTLSERDVILTERATTLATEEKVLKDRVSNHEAKTALLERREKDDADRLAKLEDREALVGKREQTVQTKEAALKEKEVELKEKEVGLGRREEEVGRREAEVGGERRRLEEQERMFKASRRIDLTPAPWPLPVTVSLLKKVWGSCVEPIVGEERTPAFLSSKNAVTVKEESELPSAPDQDVSSATSSPNPSRFLSPDTSSAHDSKGKVKPEAPSSEDLNPTRPKPFLTSTWAIRRDAILGGLPRLSGGYLVLMSLGMCVIVLRVLTRRAGGLLGRR</sequence>
<feature type="compositionally biased region" description="Basic residues" evidence="1">
    <location>
        <begin position="70"/>
        <end position="82"/>
    </location>
</feature>
<feature type="region of interest" description="Disordered" evidence="1">
    <location>
        <begin position="259"/>
        <end position="400"/>
    </location>
</feature>
<evidence type="ECO:0000256" key="2">
    <source>
        <dbReference type="SAM" id="Phobius"/>
    </source>
</evidence>
<organism evidence="3 4">
    <name type="scientific">Cyclocybe aegerita</name>
    <name type="common">Black poplar mushroom</name>
    <name type="synonym">Agrocybe aegerita</name>
    <dbReference type="NCBI Taxonomy" id="1973307"/>
    <lineage>
        <taxon>Eukaryota</taxon>
        <taxon>Fungi</taxon>
        <taxon>Dikarya</taxon>
        <taxon>Basidiomycota</taxon>
        <taxon>Agaricomycotina</taxon>
        <taxon>Agaricomycetes</taxon>
        <taxon>Agaricomycetidae</taxon>
        <taxon>Agaricales</taxon>
        <taxon>Agaricineae</taxon>
        <taxon>Bolbitiaceae</taxon>
        <taxon>Cyclocybe</taxon>
    </lineage>
</organism>
<keyword evidence="2" id="KW-0812">Transmembrane</keyword>
<dbReference type="OrthoDB" id="2425321at2759"/>
<comment type="caution">
    <text evidence="3">The sequence shown here is derived from an EMBL/GenBank/DDBJ whole genome shotgun (WGS) entry which is preliminary data.</text>
</comment>
<reference evidence="3 4" key="1">
    <citation type="submission" date="2020-01" db="EMBL/GenBank/DDBJ databases">
        <authorList>
            <person name="Gupta K D."/>
        </authorList>
    </citation>
    <scope>NUCLEOTIDE SEQUENCE [LARGE SCALE GENOMIC DNA]</scope>
</reference>
<feature type="region of interest" description="Disordered" evidence="1">
    <location>
        <begin position="533"/>
        <end position="599"/>
    </location>
</feature>
<keyword evidence="2" id="KW-0472">Membrane</keyword>
<feature type="region of interest" description="Disordered" evidence="1">
    <location>
        <begin position="914"/>
        <end position="970"/>
    </location>
</feature>
<feature type="transmembrane region" description="Helical" evidence="2">
    <location>
        <begin position="992"/>
        <end position="1011"/>
    </location>
</feature>
<feature type="region of interest" description="Disordered" evidence="1">
    <location>
        <begin position="614"/>
        <end position="696"/>
    </location>
</feature>
<dbReference type="Proteomes" id="UP000467700">
    <property type="component" value="Unassembled WGS sequence"/>
</dbReference>
<gene>
    <name evidence="3" type="ORF">AAE3_LOCUS7936</name>
</gene>
<dbReference type="EMBL" id="CACVBS010000050">
    <property type="protein sequence ID" value="CAA7265712.1"/>
    <property type="molecule type" value="Genomic_DNA"/>
</dbReference>
<evidence type="ECO:0000313" key="3">
    <source>
        <dbReference type="EMBL" id="CAA7265712.1"/>
    </source>
</evidence>
<feature type="compositionally biased region" description="Pro residues" evidence="1">
    <location>
        <begin position="1"/>
        <end position="20"/>
    </location>
</feature>
<feature type="region of interest" description="Disordered" evidence="1">
    <location>
        <begin position="835"/>
        <end position="855"/>
    </location>
</feature>
<dbReference type="InterPro" id="IPR013761">
    <property type="entry name" value="SAM/pointed_sf"/>
</dbReference>